<keyword evidence="10" id="KW-0813">Transport</keyword>
<keyword evidence="3 10" id="KW-0812">Transmembrane</keyword>
<dbReference type="Proteomes" id="UP000070260">
    <property type="component" value="Chromosome"/>
</dbReference>
<feature type="binding site" evidence="10">
    <location>
        <position position="81"/>
    </location>
    <ligand>
        <name>Na(+)</name>
        <dbReference type="ChEBI" id="CHEBI:29101"/>
        <note>structural</note>
    </ligand>
</feature>
<proteinExistence type="inferred from homology"/>
<dbReference type="NCBIfam" id="TIGR00494">
    <property type="entry name" value="crcB"/>
    <property type="match status" value="1"/>
</dbReference>
<dbReference type="PATRIC" id="fig|1502.177.peg.1492"/>
<evidence type="ECO:0000256" key="10">
    <source>
        <dbReference type="HAMAP-Rule" id="MF_00454"/>
    </source>
</evidence>
<evidence type="ECO:0000313" key="11">
    <source>
        <dbReference type="EMBL" id="AMN35560.1"/>
    </source>
</evidence>
<dbReference type="Pfam" id="PF02537">
    <property type="entry name" value="CRCB"/>
    <property type="match status" value="1"/>
</dbReference>
<dbReference type="RefSeq" id="WP_061427769.1">
    <property type="nucleotide sequence ID" value="NZ_CABPRK010000001.1"/>
</dbReference>
<sequence length="128" mass="13630">MQKLLLALIVGLGGFLGASLRYIISIFAAKNFGGTFPYGTLIANILGALLIGFIMEFSMDSVLISSNMKLFLTTGIMGGLTTFSTFSYETVSMLTSGNITLGIENITLNLGCSLLFVVIGQKLAKILF</sequence>
<name>A0A127EHX8_CLOPF</name>
<dbReference type="HAMAP" id="MF_00454">
    <property type="entry name" value="FluC"/>
    <property type="match status" value="1"/>
</dbReference>
<keyword evidence="4 10" id="KW-1133">Transmembrane helix</keyword>
<keyword evidence="5 10" id="KW-0472">Membrane</keyword>
<keyword evidence="10" id="KW-0915">Sodium</keyword>
<dbReference type="AlphaFoldDB" id="A0A127EHX8"/>
<dbReference type="GO" id="GO:0005886">
    <property type="term" value="C:plasma membrane"/>
    <property type="evidence" value="ECO:0007669"/>
    <property type="project" value="UniProtKB-SubCell"/>
</dbReference>
<keyword evidence="2 10" id="KW-1003">Cell membrane</keyword>
<evidence type="ECO:0000256" key="2">
    <source>
        <dbReference type="ARBA" id="ARBA00022475"/>
    </source>
</evidence>
<gene>
    <name evidence="10" type="primary">fluC</name>
    <name evidence="10" type="synonym">crcB</name>
    <name evidence="11" type="ORF">JFP838_07295</name>
</gene>
<feature type="transmembrane region" description="Helical" evidence="10">
    <location>
        <begin position="38"/>
        <end position="58"/>
    </location>
</feature>
<protein>
    <recommendedName>
        <fullName evidence="10">Fluoride-specific ion channel FluC</fullName>
    </recommendedName>
</protein>
<keyword evidence="10" id="KW-0406">Ion transport</keyword>
<evidence type="ECO:0000256" key="6">
    <source>
        <dbReference type="ARBA" id="ARBA00023303"/>
    </source>
</evidence>
<dbReference type="GO" id="GO:0140114">
    <property type="term" value="P:cellular detoxification of fluoride"/>
    <property type="evidence" value="ECO:0007669"/>
    <property type="project" value="UniProtKB-UniRule"/>
</dbReference>
<dbReference type="InterPro" id="IPR003691">
    <property type="entry name" value="FluC"/>
</dbReference>
<evidence type="ECO:0000256" key="3">
    <source>
        <dbReference type="ARBA" id="ARBA00022692"/>
    </source>
</evidence>
<organism evidence="11 12">
    <name type="scientific">Clostridium perfringens</name>
    <dbReference type="NCBI Taxonomy" id="1502"/>
    <lineage>
        <taxon>Bacteria</taxon>
        <taxon>Bacillati</taxon>
        <taxon>Bacillota</taxon>
        <taxon>Clostridia</taxon>
        <taxon>Eubacteriales</taxon>
        <taxon>Clostridiaceae</taxon>
        <taxon>Clostridium</taxon>
    </lineage>
</organism>
<evidence type="ECO:0000256" key="8">
    <source>
        <dbReference type="ARBA" id="ARBA00035585"/>
    </source>
</evidence>
<evidence type="ECO:0000313" key="12">
    <source>
        <dbReference type="Proteomes" id="UP000070260"/>
    </source>
</evidence>
<feature type="transmembrane region" description="Helical" evidence="10">
    <location>
        <begin position="99"/>
        <end position="119"/>
    </location>
</feature>
<dbReference type="GO" id="GO:0046872">
    <property type="term" value="F:metal ion binding"/>
    <property type="evidence" value="ECO:0007669"/>
    <property type="project" value="UniProtKB-KW"/>
</dbReference>
<dbReference type="EMBL" id="CP010994">
    <property type="protein sequence ID" value="AMN35560.1"/>
    <property type="molecule type" value="Genomic_DNA"/>
</dbReference>
<evidence type="ECO:0000256" key="7">
    <source>
        <dbReference type="ARBA" id="ARBA00035120"/>
    </source>
</evidence>
<dbReference type="SUPFAM" id="SSF48695">
    <property type="entry name" value="Multiheme cytochromes"/>
    <property type="match status" value="1"/>
</dbReference>
<feature type="binding site" evidence="10">
    <location>
        <position position="78"/>
    </location>
    <ligand>
        <name>Na(+)</name>
        <dbReference type="ChEBI" id="CHEBI:29101"/>
        <note>structural</note>
    </ligand>
</feature>
<comment type="similarity">
    <text evidence="7 10">Belongs to the fluoride channel Fluc/FEX (TC 1.A.43) family.</text>
</comment>
<feature type="transmembrane region" description="Helical" evidence="10">
    <location>
        <begin position="70"/>
        <end position="87"/>
    </location>
</feature>
<comment type="function">
    <text evidence="9 10">Fluoride-specific ion channel. Important for reducing fluoride concentration in the cell, thus reducing its toxicity.</text>
</comment>
<dbReference type="GO" id="GO:0062054">
    <property type="term" value="F:fluoride channel activity"/>
    <property type="evidence" value="ECO:0007669"/>
    <property type="project" value="UniProtKB-UniRule"/>
</dbReference>
<dbReference type="PANTHER" id="PTHR28259">
    <property type="entry name" value="FLUORIDE EXPORT PROTEIN 1-RELATED"/>
    <property type="match status" value="1"/>
</dbReference>
<keyword evidence="6 10" id="KW-0407">Ion channel</keyword>
<accession>A0A127EHX8</accession>
<comment type="activity regulation">
    <text evidence="10">Na(+) is not transported, but it plays an essential structural role and its presence is essential for fluoride channel function.</text>
</comment>
<evidence type="ECO:0000256" key="1">
    <source>
        <dbReference type="ARBA" id="ARBA00004651"/>
    </source>
</evidence>
<dbReference type="InterPro" id="IPR036280">
    <property type="entry name" value="Multihaem_cyt_sf"/>
</dbReference>
<dbReference type="OrthoDB" id="9815830at2"/>
<comment type="catalytic activity">
    <reaction evidence="8">
        <text>fluoride(in) = fluoride(out)</text>
        <dbReference type="Rhea" id="RHEA:76159"/>
        <dbReference type="ChEBI" id="CHEBI:17051"/>
    </reaction>
    <physiologicalReaction direction="left-to-right" evidence="8">
        <dbReference type="Rhea" id="RHEA:76160"/>
    </physiologicalReaction>
</comment>
<keyword evidence="10" id="KW-0479">Metal-binding</keyword>
<evidence type="ECO:0000256" key="9">
    <source>
        <dbReference type="ARBA" id="ARBA00049940"/>
    </source>
</evidence>
<dbReference type="PANTHER" id="PTHR28259:SF1">
    <property type="entry name" value="FLUORIDE EXPORT PROTEIN 1-RELATED"/>
    <property type="match status" value="1"/>
</dbReference>
<evidence type="ECO:0000256" key="4">
    <source>
        <dbReference type="ARBA" id="ARBA00022989"/>
    </source>
</evidence>
<evidence type="ECO:0000256" key="5">
    <source>
        <dbReference type="ARBA" id="ARBA00023136"/>
    </source>
</evidence>
<reference evidence="11 12" key="1">
    <citation type="journal article" date="2016" name="PLoS ONE">
        <title>Plasmid Characterization and Chromosome Analysis of Two netF+ Clostridium perfringens Isolates Associated with Foal and Canine Necrotizing Enteritis.</title>
        <authorList>
            <person name="Mehdizadeh Gohari I."/>
            <person name="Kropinski A.M."/>
            <person name="Weese S.J."/>
            <person name="Parreira V.R."/>
            <person name="Whitehead A.E."/>
            <person name="Boerlin P."/>
            <person name="Prescott J.F."/>
        </authorList>
    </citation>
    <scope>NUCLEOTIDE SEQUENCE [LARGE SCALE GENOMIC DNA]</scope>
    <source>
        <strain evidence="11 12">JP838</strain>
    </source>
</reference>
<comment type="subcellular location">
    <subcellularLocation>
        <location evidence="1 10">Cell membrane</location>
        <topology evidence="1 10">Multi-pass membrane protein</topology>
    </subcellularLocation>
</comment>